<comment type="caution">
    <text evidence="2">The sequence shown here is derived from an EMBL/GenBank/DDBJ whole genome shotgun (WGS) entry which is preliminary data.</text>
</comment>
<evidence type="ECO:0008006" key="4">
    <source>
        <dbReference type="Google" id="ProtNLM"/>
    </source>
</evidence>
<organism evidence="2 3">
    <name type="scientific">Armillaria novae-zelandiae</name>
    <dbReference type="NCBI Taxonomy" id="153914"/>
    <lineage>
        <taxon>Eukaryota</taxon>
        <taxon>Fungi</taxon>
        <taxon>Dikarya</taxon>
        <taxon>Basidiomycota</taxon>
        <taxon>Agaricomycotina</taxon>
        <taxon>Agaricomycetes</taxon>
        <taxon>Agaricomycetidae</taxon>
        <taxon>Agaricales</taxon>
        <taxon>Marasmiineae</taxon>
        <taxon>Physalacriaceae</taxon>
        <taxon>Armillaria</taxon>
    </lineage>
</organism>
<keyword evidence="1" id="KW-0732">Signal</keyword>
<dbReference type="EMBL" id="JAUEPR010000042">
    <property type="protein sequence ID" value="KAK0472275.1"/>
    <property type="molecule type" value="Genomic_DNA"/>
</dbReference>
<proteinExistence type="predicted"/>
<keyword evidence="3" id="KW-1185">Reference proteome</keyword>
<accession>A0AA39UB59</accession>
<evidence type="ECO:0000313" key="3">
    <source>
        <dbReference type="Proteomes" id="UP001175227"/>
    </source>
</evidence>
<reference evidence="2" key="1">
    <citation type="submission" date="2023-06" db="EMBL/GenBank/DDBJ databases">
        <authorList>
            <consortium name="Lawrence Berkeley National Laboratory"/>
            <person name="Ahrendt S."/>
            <person name="Sahu N."/>
            <person name="Indic B."/>
            <person name="Wong-Bajracharya J."/>
            <person name="Merenyi Z."/>
            <person name="Ke H.-M."/>
            <person name="Monk M."/>
            <person name="Kocsube S."/>
            <person name="Drula E."/>
            <person name="Lipzen A."/>
            <person name="Balint B."/>
            <person name="Henrissat B."/>
            <person name="Andreopoulos B."/>
            <person name="Martin F.M."/>
            <person name="Harder C.B."/>
            <person name="Rigling D."/>
            <person name="Ford K.L."/>
            <person name="Foster G.D."/>
            <person name="Pangilinan J."/>
            <person name="Papanicolaou A."/>
            <person name="Barry K."/>
            <person name="LaButti K."/>
            <person name="Viragh M."/>
            <person name="Koriabine M."/>
            <person name="Yan M."/>
            <person name="Riley R."/>
            <person name="Champramary S."/>
            <person name="Plett K.L."/>
            <person name="Tsai I.J."/>
            <person name="Slot J."/>
            <person name="Sipos G."/>
            <person name="Plett J."/>
            <person name="Nagy L.G."/>
            <person name="Grigoriev I.V."/>
        </authorList>
    </citation>
    <scope>NUCLEOTIDE SEQUENCE</scope>
    <source>
        <strain evidence="2">ICMP 16352</strain>
    </source>
</reference>
<feature type="signal peptide" evidence="1">
    <location>
        <begin position="1"/>
        <end position="21"/>
    </location>
</feature>
<dbReference type="Proteomes" id="UP001175227">
    <property type="component" value="Unassembled WGS sequence"/>
</dbReference>
<protein>
    <recommendedName>
        <fullName evidence="4">Secreted protein</fullName>
    </recommendedName>
</protein>
<dbReference type="AlphaFoldDB" id="A0AA39UB59"/>
<feature type="chain" id="PRO_5041450664" description="Secreted protein" evidence="1">
    <location>
        <begin position="22"/>
        <end position="81"/>
    </location>
</feature>
<sequence>MHWRIRLCCLIRVLYPEPVCACDNEDYSFGIYRLPMNWKIFGSANIVSLWSQMLPWLNLFVELSSNFLGRLRTGSDVLTNN</sequence>
<evidence type="ECO:0000313" key="2">
    <source>
        <dbReference type="EMBL" id="KAK0472275.1"/>
    </source>
</evidence>
<gene>
    <name evidence="2" type="ORF">IW261DRAFT_816075</name>
</gene>
<evidence type="ECO:0000256" key="1">
    <source>
        <dbReference type="SAM" id="SignalP"/>
    </source>
</evidence>
<name>A0AA39UB59_9AGAR</name>